<dbReference type="InterPro" id="IPR007263">
    <property type="entry name" value="DCC1-like"/>
</dbReference>
<keyword evidence="2" id="KW-1185">Reference proteome</keyword>
<dbReference type="RefSeq" id="WP_307328713.1">
    <property type="nucleotide sequence ID" value="NZ_JAUSUG010000017.1"/>
</dbReference>
<gene>
    <name evidence="1" type="ORF">J2S74_003918</name>
</gene>
<dbReference type="PANTHER" id="PTHR33639">
    <property type="entry name" value="THIOL-DISULFIDE OXIDOREDUCTASE DCC"/>
    <property type="match status" value="1"/>
</dbReference>
<sequence length="130" mass="15162">MANIILFDGICNFCNSSVQFIIKRDPKGIFKFASLQSDVGKKLLKEQGIPNDLDSFIYIEGDRYYFKSTAALRVCKKLSGPWNLLYPLIIVPRPIRNFVYDIIAKNRYRWFGKQKECMLPSEGIKKRFLQ</sequence>
<reference evidence="1 2" key="1">
    <citation type="submission" date="2023-07" db="EMBL/GenBank/DDBJ databases">
        <title>Genomic Encyclopedia of Type Strains, Phase IV (KMG-IV): sequencing the most valuable type-strain genomes for metagenomic binning, comparative biology and taxonomic classification.</title>
        <authorList>
            <person name="Goeker M."/>
        </authorList>
    </citation>
    <scope>NUCLEOTIDE SEQUENCE [LARGE SCALE GENOMIC DNA]</scope>
    <source>
        <strain evidence="1 2">DSM 9768</strain>
    </source>
</reference>
<name>A0ABT9ZZ33_9BACI</name>
<comment type="caution">
    <text evidence="1">The sequence shown here is derived from an EMBL/GenBank/DDBJ whole genome shotgun (WGS) entry which is preliminary data.</text>
</comment>
<organism evidence="1 2">
    <name type="scientific">Evansella vedderi</name>
    <dbReference type="NCBI Taxonomy" id="38282"/>
    <lineage>
        <taxon>Bacteria</taxon>
        <taxon>Bacillati</taxon>
        <taxon>Bacillota</taxon>
        <taxon>Bacilli</taxon>
        <taxon>Bacillales</taxon>
        <taxon>Bacillaceae</taxon>
        <taxon>Evansella</taxon>
    </lineage>
</organism>
<protein>
    <submittedName>
        <fullName evidence="1">DCC family thiol-disulfide oxidoreductase YuxK</fullName>
    </submittedName>
</protein>
<evidence type="ECO:0000313" key="2">
    <source>
        <dbReference type="Proteomes" id="UP001230005"/>
    </source>
</evidence>
<proteinExistence type="predicted"/>
<dbReference type="InterPro" id="IPR052927">
    <property type="entry name" value="DCC_oxidoreductase"/>
</dbReference>
<accession>A0ABT9ZZ33</accession>
<dbReference type="Proteomes" id="UP001230005">
    <property type="component" value="Unassembled WGS sequence"/>
</dbReference>
<dbReference type="PANTHER" id="PTHR33639:SF2">
    <property type="entry name" value="DUF393 DOMAIN-CONTAINING PROTEIN"/>
    <property type="match status" value="1"/>
</dbReference>
<evidence type="ECO:0000313" key="1">
    <source>
        <dbReference type="EMBL" id="MDQ0256498.1"/>
    </source>
</evidence>
<dbReference type="EMBL" id="JAUSUG010000017">
    <property type="protein sequence ID" value="MDQ0256498.1"/>
    <property type="molecule type" value="Genomic_DNA"/>
</dbReference>
<dbReference type="Pfam" id="PF04134">
    <property type="entry name" value="DCC1-like"/>
    <property type="match status" value="1"/>
</dbReference>